<proteinExistence type="predicted"/>
<comment type="caution">
    <text evidence="4">The sequence shown here is derived from an EMBL/GenBank/DDBJ whole genome shotgun (WGS) entry which is preliminary data.</text>
</comment>
<organism evidence="4 5">
    <name type="scientific">Cellulomonas alba</name>
    <dbReference type="NCBI Taxonomy" id="3053467"/>
    <lineage>
        <taxon>Bacteria</taxon>
        <taxon>Bacillati</taxon>
        <taxon>Actinomycetota</taxon>
        <taxon>Actinomycetes</taxon>
        <taxon>Micrococcales</taxon>
        <taxon>Cellulomonadaceae</taxon>
        <taxon>Cellulomonas</taxon>
    </lineage>
</organism>
<evidence type="ECO:0000256" key="1">
    <source>
        <dbReference type="SAM" id="MobiDB-lite"/>
    </source>
</evidence>
<feature type="transmembrane region" description="Helical" evidence="2">
    <location>
        <begin position="125"/>
        <end position="146"/>
    </location>
</feature>
<accession>A0ABT7SB92</accession>
<dbReference type="Proteomes" id="UP001529338">
    <property type="component" value="Unassembled WGS sequence"/>
</dbReference>
<keyword evidence="2" id="KW-1133">Transmembrane helix</keyword>
<keyword evidence="5" id="KW-1185">Reference proteome</keyword>
<evidence type="ECO:0000256" key="3">
    <source>
        <dbReference type="SAM" id="SignalP"/>
    </source>
</evidence>
<evidence type="ECO:0008006" key="6">
    <source>
        <dbReference type="Google" id="ProtNLM"/>
    </source>
</evidence>
<dbReference type="EMBL" id="JAUCGQ010000001">
    <property type="protein sequence ID" value="MDM7853396.1"/>
    <property type="molecule type" value="Genomic_DNA"/>
</dbReference>
<feature type="signal peptide" evidence="3">
    <location>
        <begin position="1"/>
        <end position="27"/>
    </location>
</feature>
<name>A0ABT7SB92_9CELL</name>
<dbReference type="RefSeq" id="WP_289452921.1">
    <property type="nucleotide sequence ID" value="NZ_JAUCGQ010000001.1"/>
</dbReference>
<feature type="transmembrane region" description="Helical" evidence="2">
    <location>
        <begin position="85"/>
        <end position="105"/>
    </location>
</feature>
<evidence type="ECO:0000313" key="5">
    <source>
        <dbReference type="Proteomes" id="UP001529338"/>
    </source>
</evidence>
<evidence type="ECO:0000313" key="4">
    <source>
        <dbReference type="EMBL" id="MDM7853396.1"/>
    </source>
</evidence>
<gene>
    <name evidence="4" type="ORF">QRT04_00485</name>
</gene>
<feature type="chain" id="PRO_5045369548" description="DUF4190 domain-containing protein" evidence="3">
    <location>
        <begin position="28"/>
        <end position="148"/>
    </location>
</feature>
<keyword evidence="3" id="KW-0732">Signal</keyword>
<evidence type="ECO:0000256" key="2">
    <source>
        <dbReference type="SAM" id="Phobius"/>
    </source>
</evidence>
<sequence length="148" mass="14803">MNPALTALVAVLALALSSAGGSFVVTAVLRAASRSTDAGHEHAEAAAAADPSEVAGTRSESDGPEGARARAALRGGMWIGLLERIAVTGCVLIGAPSGVAVVVAVKGLGRYPELRENPGVSERFVIGSLASLLWAAFVGWVAISVLGS</sequence>
<feature type="region of interest" description="Disordered" evidence="1">
    <location>
        <begin position="40"/>
        <end position="66"/>
    </location>
</feature>
<keyword evidence="2" id="KW-0472">Membrane</keyword>
<reference evidence="4 5" key="1">
    <citation type="submission" date="2023-06" db="EMBL/GenBank/DDBJ databases">
        <title>Cellulomonas sp. MW4 Whole genome sequence.</title>
        <authorList>
            <person name="Park S."/>
        </authorList>
    </citation>
    <scope>NUCLEOTIDE SEQUENCE [LARGE SCALE GENOMIC DNA]</scope>
    <source>
        <strain evidence="4 5">MW4</strain>
    </source>
</reference>
<keyword evidence="2" id="KW-0812">Transmembrane</keyword>
<protein>
    <recommendedName>
        <fullName evidence="6">DUF4190 domain-containing protein</fullName>
    </recommendedName>
</protein>